<gene>
    <name evidence="3" type="ORF">DU484_08270</name>
    <name evidence="2" type="ORF">DU500_08310</name>
</gene>
<reference evidence="2 5" key="2">
    <citation type="submission" date="2018-07" db="EMBL/GenBank/DDBJ databases">
        <title>Genome sequences of Haloplanus sp. CBA1113.</title>
        <authorList>
            <person name="Kim Y.B."/>
            <person name="Roh S.W."/>
        </authorList>
    </citation>
    <scope>NUCLEOTIDE SEQUENCE [LARGE SCALE GENOMIC DNA]</scope>
    <source>
        <strain evidence="2 5">CBA1113</strain>
    </source>
</reference>
<protein>
    <recommendedName>
        <fullName evidence="1">Halobacterial output domain-containing protein</fullName>
    </recommendedName>
</protein>
<dbReference type="GeneID" id="37286966"/>
<name>A0A345E2K0_9EURY</name>
<evidence type="ECO:0000313" key="3">
    <source>
        <dbReference type="EMBL" id="AXG09841.1"/>
    </source>
</evidence>
<accession>A0A345ECB9</accession>
<dbReference type="InterPro" id="IPR040624">
    <property type="entry name" value="HalOD1"/>
</dbReference>
<dbReference type="EMBL" id="CP031150">
    <property type="protein sequence ID" value="AXG06422.1"/>
    <property type="molecule type" value="Genomic_DNA"/>
</dbReference>
<sequence length="73" mass="7858">MDPTSTRVVDRVSDALGLDPLDLPPLYDAVDPDALDELTGDGGGRYRLSFPFAGVRIHVSETGDVRIVESEAE</sequence>
<accession>A0A345E2K0</accession>
<dbReference type="RefSeq" id="WP_114585561.1">
    <property type="nucleotide sequence ID" value="NZ_CP031148.1"/>
</dbReference>
<dbReference type="Proteomes" id="UP000253273">
    <property type="component" value="Chromosome"/>
</dbReference>
<proteinExistence type="predicted"/>
<evidence type="ECO:0000313" key="4">
    <source>
        <dbReference type="Proteomes" id="UP000252985"/>
    </source>
</evidence>
<reference evidence="3 4" key="1">
    <citation type="submission" date="2018-07" db="EMBL/GenBank/DDBJ databases">
        <title>Genome sequences of Haloplanus sp. CBA1112.</title>
        <authorList>
            <person name="Kim Y.B."/>
            <person name="Roh S.W."/>
        </authorList>
    </citation>
    <scope>NUCLEOTIDE SEQUENCE [LARGE SCALE GENOMIC DNA]</scope>
    <source>
        <strain evidence="3 4">CBA1112</strain>
    </source>
</reference>
<dbReference type="KEGG" id="haq:DU484_08270"/>
<dbReference type="EMBL" id="CP031148">
    <property type="protein sequence ID" value="AXG09841.1"/>
    <property type="molecule type" value="Genomic_DNA"/>
</dbReference>
<evidence type="ECO:0000259" key="1">
    <source>
        <dbReference type="Pfam" id="PF18545"/>
    </source>
</evidence>
<organism evidence="2 5">
    <name type="scientific">Haloplanus rubicundus</name>
    <dbReference type="NCBI Taxonomy" id="1547898"/>
    <lineage>
        <taxon>Archaea</taxon>
        <taxon>Methanobacteriati</taxon>
        <taxon>Methanobacteriota</taxon>
        <taxon>Stenosarchaea group</taxon>
        <taxon>Halobacteria</taxon>
        <taxon>Halobacteriales</taxon>
        <taxon>Haloferacaceae</taxon>
        <taxon>Haloplanus</taxon>
    </lineage>
</organism>
<dbReference type="Proteomes" id="UP000252985">
    <property type="component" value="Chromosome"/>
</dbReference>
<feature type="domain" description="Halobacterial output" evidence="1">
    <location>
        <begin position="2"/>
        <end position="68"/>
    </location>
</feature>
<dbReference type="KEGG" id="haj:DU500_08310"/>
<dbReference type="AlphaFoldDB" id="A0A345E2K0"/>
<evidence type="ECO:0000313" key="2">
    <source>
        <dbReference type="EMBL" id="AXG06422.1"/>
    </source>
</evidence>
<dbReference type="Pfam" id="PF18545">
    <property type="entry name" value="HalOD1"/>
    <property type="match status" value="1"/>
</dbReference>
<evidence type="ECO:0000313" key="5">
    <source>
        <dbReference type="Proteomes" id="UP000253273"/>
    </source>
</evidence>
<keyword evidence="5" id="KW-1185">Reference proteome</keyword>